<reference evidence="9 10" key="1">
    <citation type="submission" date="2020-12" db="EMBL/GenBank/DDBJ databases">
        <title>Oil enriched cultivation method for isolating marine PHA-producing bacteria.</title>
        <authorList>
            <person name="Zheng W."/>
            <person name="Yu S."/>
            <person name="Huang Y."/>
        </authorList>
    </citation>
    <scope>NUCLEOTIDE SEQUENCE [LARGE SCALE GENOMIC DNA]</scope>
    <source>
        <strain evidence="9 10">SN0-2</strain>
    </source>
</reference>
<keyword evidence="5 7" id="KW-0697">Rotamase</keyword>
<dbReference type="PANTHER" id="PTHR47245:SF1">
    <property type="entry name" value="FOLDASE PROTEIN PRSA"/>
    <property type="match status" value="1"/>
</dbReference>
<evidence type="ECO:0000256" key="5">
    <source>
        <dbReference type="ARBA" id="ARBA00023110"/>
    </source>
</evidence>
<dbReference type="InterPro" id="IPR046357">
    <property type="entry name" value="PPIase_dom_sf"/>
</dbReference>
<evidence type="ECO:0000256" key="1">
    <source>
        <dbReference type="ARBA" id="ARBA00000971"/>
    </source>
</evidence>
<keyword evidence="10" id="KW-1185">Reference proteome</keyword>
<dbReference type="GO" id="GO:0016853">
    <property type="term" value="F:isomerase activity"/>
    <property type="evidence" value="ECO:0007669"/>
    <property type="project" value="UniProtKB-KW"/>
</dbReference>
<name>A0ABS3E294_9GAMM</name>
<evidence type="ECO:0000313" key="9">
    <source>
        <dbReference type="EMBL" id="MBN8429405.1"/>
    </source>
</evidence>
<dbReference type="Gene3D" id="3.10.50.40">
    <property type="match status" value="1"/>
</dbReference>
<comment type="catalytic activity">
    <reaction evidence="1">
        <text>[protein]-peptidylproline (omega=180) = [protein]-peptidylproline (omega=0)</text>
        <dbReference type="Rhea" id="RHEA:16237"/>
        <dbReference type="Rhea" id="RHEA-COMP:10747"/>
        <dbReference type="Rhea" id="RHEA-COMP:10748"/>
        <dbReference type="ChEBI" id="CHEBI:83833"/>
        <dbReference type="ChEBI" id="CHEBI:83834"/>
        <dbReference type="EC" id="5.2.1.8"/>
    </reaction>
</comment>
<keyword evidence="4" id="KW-0732">Signal</keyword>
<protein>
    <recommendedName>
        <fullName evidence="3">peptidylprolyl isomerase</fullName>
        <ecNumber evidence="3">5.2.1.8</ecNumber>
    </recommendedName>
</protein>
<dbReference type="RefSeq" id="WP_206998030.1">
    <property type="nucleotide sequence ID" value="NZ_JAEKJR010000001.1"/>
</dbReference>
<comment type="caution">
    <text evidence="9">The sequence shown here is derived from an EMBL/GenBank/DDBJ whole genome shotgun (WGS) entry which is preliminary data.</text>
</comment>
<organism evidence="9 10">
    <name type="scientific">Microbulbifer salipaludis</name>
    <dbReference type="NCBI Taxonomy" id="187980"/>
    <lineage>
        <taxon>Bacteria</taxon>
        <taxon>Pseudomonadati</taxon>
        <taxon>Pseudomonadota</taxon>
        <taxon>Gammaproteobacteria</taxon>
        <taxon>Cellvibrionales</taxon>
        <taxon>Microbulbiferaceae</taxon>
        <taxon>Microbulbifer</taxon>
    </lineage>
</organism>
<gene>
    <name evidence="9" type="ORF">JF535_00945</name>
</gene>
<keyword evidence="6 7" id="KW-0413">Isomerase</keyword>
<dbReference type="EC" id="5.2.1.8" evidence="3"/>
<feature type="domain" description="PpiC" evidence="8">
    <location>
        <begin position="134"/>
        <end position="235"/>
    </location>
</feature>
<evidence type="ECO:0000256" key="6">
    <source>
        <dbReference type="ARBA" id="ARBA00023235"/>
    </source>
</evidence>
<evidence type="ECO:0000256" key="3">
    <source>
        <dbReference type="ARBA" id="ARBA00013194"/>
    </source>
</evidence>
<dbReference type="InterPro" id="IPR050245">
    <property type="entry name" value="PrsA_foldase"/>
</dbReference>
<comment type="similarity">
    <text evidence="2">Belongs to the PpiC/parvulin rotamase family.</text>
</comment>
<dbReference type="Proteomes" id="UP000664293">
    <property type="component" value="Unassembled WGS sequence"/>
</dbReference>
<dbReference type="InterPro" id="IPR000297">
    <property type="entry name" value="PPIase_PpiC"/>
</dbReference>
<evidence type="ECO:0000259" key="8">
    <source>
        <dbReference type="PROSITE" id="PS50198"/>
    </source>
</evidence>
<accession>A0ABS3E294</accession>
<dbReference type="PANTHER" id="PTHR47245">
    <property type="entry name" value="PEPTIDYLPROLYL ISOMERASE"/>
    <property type="match status" value="1"/>
</dbReference>
<dbReference type="EMBL" id="JAEKJR010000001">
    <property type="protein sequence ID" value="MBN8429405.1"/>
    <property type="molecule type" value="Genomic_DNA"/>
</dbReference>
<evidence type="ECO:0000256" key="2">
    <source>
        <dbReference type="ARBA" id="ARBA00007656"/>
    </source>
</evidence>
<evidence type="ECO:0000256" key="7">
    <source>
        <dbReference type="PROSITE-ProRule" id="PRU00278"/>
    </source>
</evidence>
<sequence length="295" mass="33842">MIRKIIKEPLLHFTLLGGLMFALYSIESGEPAAPQKTIVISERDVERHIALFERKWQRLPTRSELAALVDGDIREEILYREALALGLDRDDALVRRRLAQKMEFISADISDMRQPSDMDLQEYLERHHIEFQAPPRYSFQQIYLDPQRRAGKLETDARALLAQLRVAEAPDYRQLSDQQLGDPMMLPGQIDDTDATGIEREFGSVFSEALDSAPLNEWFGPIRSGFGYHLVRVSQVQPARAATLADVREAVTQRWLREQREQTEAAFYESLRQEYEVIVAQTVEARLAADEVVSE</sequence>
<proteinExistence type="inferred from homology"/>
<dbReference type="SUPFAM" id="SSF54534">
    <property type="entry name" value="FKBP-like"/>
    <property type="match status" value="1"/>
</dbReference>
<dbReference type="PROSITE" id="PS50198">
    <property type="entry name" value="PPIC_PPIASE_2"/>
    <property type="match status" value="1"/>
</dbReference>
<dbReference type="Pfam" id="PF13145">
    <property type="entry name" value="Rotamase_2"/>
    <property type="match status" value="1"/>
</dbReference>
<evidence type="ECO:0000256" key="4">
    <source>
        <dbReference type="ARBA" id="ARBA00022729"/>
    </source>
</evidence>
<evidence type="ECO:0000313" key="10">
    <source>
        <dbReference type="Proteomes" id="UP000664293"/>
    </source>
</evidence>